<proteinExistence type="predicted"/>
<accession>A0A1Y2AUJ3</accession>
<feature type="region of interest" description="Disordered" evidence="1">
    <location>
        <begin position="1"/>
        <end position="35"/>
    </location>
</feature>
<reference evidence="2 3" key="1">
    <citation type="submission" date="2016-07" db="EMBL/GenBank/DDBJ databases">
        <title>Pervasive Adenine N6-methylation of Active Genes in Fungi.</title>
        <authorList>
            <consortium name="DOE Joint Genome Institute"/>
            <person name="Mondo S.J."/>
            <person name="Dannebaum R.O."/>
            <person name="Kuo R.C."/>
            <person name="Labutti K."/>
            <person name="Haridas S."/>
            <person name="Kuo A."/>
            <person name="Salamov A."/>
            <person name="Ahrendt S.R."/>
            <person name="Lipzen A."/>
            <person name="Sullivan W."/>
            <person name="Andreopoulos W.B."/>
            <person name="Clum A."/>
            <person name="Lindquist E."/>
            <person name="Daum C."/>
            <person name="Ramamoorthy G.K."/>
            <person name="Gryganskyi A."/>
            <person name="Culley D."/>
            <person name="Magnuson J.K."/>
            <person name="James T.Y."/>
            <person name="O'Malley M.A."/>
            <person name="Stajich J.E."/>
            <person name="Spatafora J.W."/>
            <person name="Visel A."/>
            <person name="Grigoriev I.V."/>
        </authorList>
    </citation>
    <scope>NUCLEOTIDE SEQUENCE [LARGE SCALE GENOMIC DNA]</scope>
    <source>
        <strain evidence="2 3">68-887.2</strain>
    </source>
</reference>
<organism evidence="2 3">
    <name type="scientific">Naematelia encephala</name>
    <dbReference type="NCBI Taxonomy" id="71784"/>
    <lineage>
        <taxon>Eukaryota</taxon>
        <taxon>Fungi</taxon>
        <taxon>Dikarya</taxon>
        <taxon>Basidiomycota</taxon>
        <taxon>Agaricomycotina</taxon>
        <taxon>Tremellomycetes</taxon>
        <taxon>Tremellales</taxon>
        <taxon>Naemateliaceae</taxon>
        <taxon>Naematelia</taxon>
    </lineage>
</organism>
<dbReference type="OrthoDB" id="2575758at2759"/>
<evidence type="ECO:0000313" key="3">
    <source>
        <dbReference type="Proteomes" id="UP000193986"/>
    </source>
</evidence>
<dbReference type="Proteomes" id="UP000193986">
    <property type="component" value="Unassembled WGS sequence"/>
</dbReference>
<evidence type="ECO:0000313" key="2">
    <source>
        <dbReference type="EMBL" id="ORY26156.1"/>
    </source>
</evidence>
<comment type="caution">
    <text evidence="2">The sequence shown here is derived from an EMBL/GenBank/DDBJ whole genome shotgun (WGS) entry which is preliminary data.</text>
</comment>
<evidence type="ECO:0000256" key="1">
    <source>
        <dbReference type="SAM" id="MobiDB-lite"/>
    </source>
</evidence>
<feature type="region of interest" description="Disordered" evidence="1">
    <location>
        <begin position="391"/>
        <end position="465"/>
    </location>
</feature>
<dbReference type="InParanoid" id="A0A1Y2AUJ3"/>
<name>A0A1Y2AUJ3_9TREE</name>
<feature type="compositionally biased region" description="Polar residues" evidence="1">
    <location>
        <begin position="401"/>
        <end position="410"/>
    </location>
</feature>
<keyword evidence="3" id="KW-1185">Reference proteome</keyword>
<dbReference type="AlphaFoldDB" id="A0A1Y2AUJ3"/>
<dbReference type="EMBL" id="MCFC01000050">
    <property type="protein sequence ID" value="ORY26156.1"/>
    <property type="molecule type" value="Genomic_DNA"/>
</dbReference>
<gene>
    <name evidence="2" type="ORF">BCR39DRAFT_542008</name>
</gene>
<sequence>MSVFSRPYELSDADEPVSPIDPVGHITTPRRPLLRQDSNSSFFNAVYLDDRAGPTKPLRVRKKPVRLAPIGPARHRRRAAPSLPQSPRSPRSPFISPMTSPRPRSSRNASNSSSYSSAHQSISRIFLSLPAEQLSLYPATPLFPHVRKYRSLSVQSELHLGLGKFTAYDETIIPGPSPPTTPGPSPTRRLFQPQPGQAQQHITNRYQARPIPSSPLTPSRAPRKAAELLGTSSISSRSNKMAKPVKREHYRPLPNATLVEIQAFFGEIRKKRSSKPRTDIKLSTQKISSISDPHRDRKVGQGATVGYKDEHGNSWLDVEEEAEFAWLMSDAPAHFSANGRQGTAEEVIWEGSEMEEDIWGMKTFTSVLALPNQPKTRPQPKNQESFLDVATTPLPRRSPKQDLTTVQPWLSTPLVIPPPRTSSRPHTHTRTPSPASSSSSSSSSDKIKRRPSPLTLAPSKRNPKFPIVSLSPAQTPFAHPRVAPRPTPVPVNAQVQRLVPTLLPANTPISKKAEEQVSFFEPVTPVEALGGLQGHKRVFSGGKEVARGTNGGGRWFKKVVGR</sequence>
<feature type="compositionally biased region" description="Low complexity" evidence="1">
    <location>
        <begin position="430"/>
        <end position="444"/>
    </location>
</feature>
<feature type="compositionally biased region" description="Low complexity" evidence="1">
    <location>
        <begin position="80"/>
        <end position="115"/>
    </location>
</feature>
<protein>
    <submittedName>
        <fullName evidence="2">Uncharacterized protein</fullName>
    </submittedName>
</protein>
<feature type="region of interest" description="Disordered" evidence="1">
    <location>
        <begin position="53"/>
        <end position="115"/>
    </location>
</feature>